<dbReference type="GO" id="GO:0006357">
    <property type="term" value="P:regulation of transcription by RNA polymerase II"/>
    <property type="evidence" value="ECO:0007669"/>
    <property type="project" value="EnsemblFungi"/>
</dbReference>
<dbReference type="Proteomes" id="UP000190274">
    <property type="component" value="Chromosome C"/>
</dbReference>
<proteinExistence type="predicted"/>
<dbReference type="GO" id="GO:0016514">
    <property type="term" value="C:SWI/SNF complex"/>
    <property type="evidence" value="ECO:0007669"/>
    <property type="project" value="EnsemblFungi"/>
</dbReference>
<keyword evidence="2" id="KW-1185">Reference proteome</keyword>
<evidence type="ECO:0000313" key="2">
    <source>
        <dbReference type="Proteomes" id="UP000190274"/>
    </source>
</evidence>
<accession>A0A1G4J1W8</accession>
<dbReference type="Pfam" id="PF08624">
    <property type="entry name" value="CRC_subunit"/>
    <property type="match status" value="1"/>
</dbReference>
<dbReference type="OrthoDB" id="5598844at2759"/>
<gene>
    <name evidence="1" type="ORF">LADA_0C12156G</name>
</gene>
<evidence type="ECO:0000313" key="1">
    <source>
        <dbReference type="EMBL" id="SCU83558.1"/>
    </source>
</evidence>
<dbReference type="InterPro" id="IPR013933">
    <property type="entry name" value="CRC_Rsc7/Swp82"/>
</dbReference>
<dbReference type="GO" id="GO:0006338">
    <property type="term" value="P:chromatin remodeling"/>
    <property type="evidence" value="ECO:0007669"/>
    <property type="project" value="EnsemblFungi"/>
</dbReference>
<dbReference type="STRING" id="1266660.A0A1G4J1W8"/>
<sequence>MATPSEAVGSVCNFTEKLRKEHELYLLKYCLLIHQDPTQALGPLDQRPQKVPQIPRFVVTERMTDTGDSYVCSGGDPQGEAKIDRRGTLLGSRHFLFPTFTPPTRPYGVYVLVRDLLKCLGRQESAEQFLEMHQELYGLNATSEELAFLRTHGLVQDADCSENEMYVTTKSVFMLFGARVVVGGTRLVDDYWEEAIKEQGFLPHFRVFEINSKILQSVTTLKPTASDDTSLVADADAATRIPDELPHLTVAEETSSEVIQDYANQFSNGEHLNIIIPGQNITGSLELSAQCKLPKYHSKMSLHAATQLGFQDTPIGSIPVAAPVATTSHEKGDKRLLSGILDPLVISKVDRSGVTQWGNSGIVAQDVSLNINGWKFDSLPVKSVGSANSNYSIKGLPLYDNVKLAERLKKLTPTEINEMQYLHDSVYVNTKLQSARKVRKTKWTKYWQYKAGLPIGITERDGGLALKKYFQEVASHIDVVSTINTALDREEVKTIKRRPTANFLGYSNVTGLKPPYVND</sequence>
<dbReference type="EMBL" id="LT598459">
    <property type="protein sequence ID" value="SCU83558.1"/>
    <property type="molecule type" value="Genomic_DNA"/>
</dbReference>
<protein>
    <submittedName>
        <fullName evidence="1">LADA_0C12156g1_1</fullName>
    </submittedName>
</protein>
<dbReference type="GO" id="GO:0005829">
    <property type="term" value="C:cytosol"/>
    <property type="evidence" value="ECO:0007669"/>
    <property type="project" value="EnsemblFungi"/>
</dbReference>
<name>A0A1G4J1W8_9SACH</name>
<organism evidence="1 2">
    <name type="scientific">Lachancea dasiensis</name>
    <dbReference type="NCBI Taxonomy" id="1072105"/>
    <lineage>
        <taxon>Eukaryota</taxon>
        <taxon>Fungi</taxon>
        <taxon>Dikarya</taxon>
        <taxon>Ascomycota</taxon>
        <taxon>Saccharomycotina</taxon>
        <taxon>Saccharomycetes</taxon>
        <taxon>Saccharomycetales</taxon>
        <taxon>Saccharomycetaceae</taxon>
        <taxon>Lachancea</taxon>
    </lineage>
</organism>
<dbReference type="AlphaFoldDB" id="A0A1G4J1W8"/>
<reference evidence="2" key="1">
    <citation type="submission" date="2016-03" db="EMBL/GenBank/DDBJ databases">
        <authorList>
            <person name="Devillers H."/>
        </authorList>
    </citation>
    <scope>NUCLEOTIDE SEQUENCE [LARGE SCALE GENOMIC DNA]</scope>
</reference>